<dbReference type="GO" id="GO:0005634">
    <property type="term" value="C:nucleus"/>
    <property type="evidence" value="ECO:0007669"/>
    <property type="project" value="UniProtKB-SubCell"/>
</dbReference>
<evidence type="ECO:0000256" key="12">
    <source>
        <dbReference type="SAM" id="MobiDB-lite"/>
    </source>
</evidence>
<gene>
    <name evidence="14" type="ORF">NMOB1V02_LOCUS9068</name>
</gene>
<name>A0A7R9GIA4_9CRUS</name>
<dbReference type="InterPro" id="IPR008967">
    <property type="entry name" value="p53-like_TF_DNA-bd_sf"/>
</dbReference>
<dbReference type="EMBL" id="CAJPEX010002855">
    <property type="protein sequence ID" value="CAG0921574.1"/>
    <property type="molecule type" value="Genomic_DNA"/>
</dbReference>
<evidence type="ECO:0000256" key="5">
    <source>
        <dbReference type="ARBA" id="ARBA00022833"/>
    </source>
</evidence>
<evidence type="ECO:0000256" key="7">
    <source>
        <dbReference type="ARBA" id="ARBA00023125"/>
    </source>
</evidence>
<organism evidence="14">
    <name type="scientific">Notodromas monacha</name>
    <dbReference type="NCBI Taxonomy" id="399045"/>
    <lineage>
        <taxon>Eukaryota</taxon>
        <taxon>Metazoa</taxon>
        <taxon>Ecdysozoa</taxon>
        <taxon>Arthropoda</taxon>
        <taxon>Crustacea</taxon>
        <taxon>Oligostraca</taxon>
        <taxon>Ostracoda</taxon>
        <taxon>Podocopa</taxon>
        <taxon>Podocopida</taxon>
        <taxon>Cypridocopina</taxon>
        <taxon>Cypridoidea</taxon>
        <taxon>Cyprididae</taxon>
        <taxon>Notodromas</taxon>
    </lineage>
</organism>
<keyword evidence="9" id="KW-0804">Transcription</keyword>
<comment type="subcellular location">
    <subcellularLocation>
        <location evidence="1">Nucleus</location>
    </subcellularLocation>
</comment>
<dbReference type="InterPro" id="IPR011615">
    <property type="entry name" value="p53_DNA-bd"/>
</dbReference>
<keyword evidence="15" id="KW-1185">Reference proteome</keyword>
<dbReference type="GO" id="GO:0046872">
    <property type="term" value="F:metal ion binding"/>
    <property type="evidence" value="ECO:0007669"/>
    <property type="project" value="UniProtKB-KW"/>
</dbReference>
<evidence type="ECO:0000256" key="11">
    <source>
        <dbReference type="PIRSR" id="PIRSR602117-1"/>
    </source>
</evidence>
<keyword evidence="5 11" id="KW-0862">Zinc</keyword>
<accession>A0A7R9GIA4</accession>
<comment type="similarity">
    <text evidence="2">Belongs to the p53 family.</text>
</comment>
<evidence type="ECO:0000256" key="2">
    <source>
        <dbReference type="ARBA" id="ARBA00006167"/>
    </source>
</evidence>
<keyword evidence="4 11" id="KW-0479">Metal-binding</keyword>
<dbReference type="AlphaFoldDB" id="A0A7R9GIA4"/>
<evidence type="ECO:0000256" key="3">
    <source>
        <dbReference type="ARBA" id="ARBA00022703"/>
    </source>
</evidence>
<evidence type="ECO:0000313" key="15">
    <source>
        <dbReference type="Proteomes" id="UP000678499"/>
    </source>
</evidence>
<dbReference type="EMBL" id="OA884892">
    <property type="protein sequence ID" value="CAD7281422.1"/>
    <property type="molecule type" value="Genomic_DNA"/>
</dbReference>
<comment type="cofactor">
    <cofactor evidence="11">
        <name>Zn(2+)</name>
        <dbReference type="ChEBI" id="CHEBI:29105"/>
    </cofactor>
    <text evidence="11">Binds 1 zinc ion per subunit.</text>
</comment>
<dbReference type="InterPro" id="IPR012346">
    <property type="entry name" value="p53/RUNT-type_TF_DNA-bd_sf"/>
</dbReference>
<evidence type="ECO:0000256" key="10">
    <source>
        <dbReference type="ARBA" id="ARBA00023242"/>
    </source>
</evidence>
<evidence type="ECO:0000313" key="14">
    <source>
        <dbReference type="EMBL" id="CAD7281422.1"/>
    </source>
</evidence>
<protein>
    <recommendedName>
        <fullName evidence="13">p53 DNA-binding domain-containing protein</fullName>
    </recommendedName>
</protein>
<dbReference type="Proteomes" id="UP000678499">
    <property type="component" value="Unassembled WGS sequence"/>
</dbReference>
<reference evidence="14" key="1">
    <citation type="submission" date="2020-11" db="EMBL/GenBank/DDBJ databases">
        <authorList>
            <person name="Tran Van P."/>
        </authorList>
    </citation>
    <scope>NUCLEOTIDE SEQUENCE</scope>
</reference>
<keyword evidence="6" id="KW-0805">Transcription regulation</keyword>
<dbReference type="GO" id="GO:0000981">
    <property type="term" value="F:DNA-binding transcription factor activity, RNA polymerase II-specific"/>
    <property type="evidence" value="ECO:0007669"/>
    <property type="project" value="TreeGrafter"/>
</dbReference>
<dbReference type="InterPro" id="IPR002117">
    <property type="entry name" value="p53_tumour_suppressor"/>
</dbReference>
<evidence type="ECO:0000256" key="8">
    <source>
        <dbReference type="ARBA" id="ARBA00023159"/>
    </source>
</evidence>
<feature type="binding site" evidence="11">
    <location>
        <position position="265"/>
    </location>
    <ligand>
        <name>Zn(2+)</name>
        <dbReference type="ChEBI" id="CHEBI:29105"/>
    </ligand>
</feature>
<keyword evidence="8" id="KW-0010">Activator</keyword>
<dbReference type="GO" id="GO:0000978">
    <property type="term" value="F:RNA polymerase II cis-regulatory region sequence-specific DNA binding"/>
    <property type="evidence" value="ECO:0007669"/>
    <property type="project" value="TreeGrafter"/>
</dbReference>
<sequence>MSDKGVPYGTQYQVDSPTNSPEVSVLVEKVLAEFDKARDGGNSVFEKAMAEVYKAKGDGGNHSAESSGVRKFSSQTVDIHGNYRSGSSDDQDNNEEVDLAQITEPIPDTEGECFQAPIFNRVTSSLPNLSPWRGKHGFCVEFAHSQKNWVIIPRDDGSRGVVFIKRRIPWEFAVVLNEPIDGMCIRLTPVFDDSEFAMNLVICCQQSEHATAGNNYFETQSLLRIVDTGALYEYHRDRLTVRFLVSDVTRNDDGSYANVKLFFTCLGTCPIVENELGKRVNRTFSVIFTLENNDGGILGRDCVRFRVCTNPARDSKKLKQGLAVETDSEECSQGIVMIMMPESAAVVQKLLASRNSNASMV</sequence>
<dbReference type="GO" id="GO:0006915">
    <property type="term" value="P:apoptotic process"/>
    <property type="evidence" value="ECO:0007669"/>
    <property type="project" value="UniProtKB-KW"/>
</dbReference>
<dbReference type="Gene3D" id="2.60.40.720">
    <property type="match status" value="1"/>
</dbReference>
<dbReference type="SUPFAM" id="SSF49417">
    <property type="entry name" value="p53-like transcription factors"/>
    <property type="match status" value="1"/>
</dbReference>
<evidence type="ECO:0000256" key="4">
    <source>
        <dbReference type="ARBA" id="ARBA00022723"/>
    </source>
</evidence>
<dbReference type="PANTHER" id="PTHR11447">
    <property type="entry name" value="CELLULAR TUMOR ANTIGEN P53"/>
    <property type="match status" value="1"/>
</dbReference>
<dbReference type="PANTHER" id="PTHR11447:SF16">
    <property type="entry name" value="P53 PROTEIN LONG FORM VARIANT 1"/>
    <property type="match status" value="1"/>
</dbReference>
<feature type="compositionally biased region" description="Polar residues" evidence="12">
    <location>
        <begin position="10"/>
        <end position="21"/>
    </location>
</feature>
<keyword evidence="7" id="KW-0238">DNA-binding</keyword>
<evidence type="ECO:0000256" key="6">
    <source>
        <dbReference type="ARBA" id="ARBA00023015"/>
    </source>
</evidence>
<evidence type="ECO:0000256" key="1">
    <source>
        <dbReference type="ARBA" id="ARBA00004123"/>
    </source>
</evidence>
<feature type="binding site" evidence="11">
    <location>
        <position position="204"/>
    </location>
    <ligand>
        <name>Zn(2+)</name>
        <dbReference type="ChEBI" id="CHEBI:29105"/>
    </ligand>
</feature>
<feature type="region of interest" description="Disordered" evidence="12">
    <location>
        <begin position="1"/>
        <end position="21"/>
    </location>
</feature>
<feature type="domain" description="p53 DNA-binding" evidence="13">
    <location>
        <begin position="132"/>
        <end position="317"/>
    </location>
</feature>
<keyword evidence="10" id="KW-0539">Nucleus</keyword>
<keyword evidence="3" id="KW-0053">Apoptosis</keyword>
<evidence type="ECO:0000256" key="9">
    <source>
        <dbReference type="ARBA" id="ARBA00023163"/>
    </source>
</evidence>
<dbReference type="Pfam" id="PF00870">
    <property type="entry name" value="P53"/>
    <property type="match status" value="1"/>
</dbReference>
<feature type="binding site" evidence="11">
    <location>
        <position position="269"/>
    </location>
    <ligand>
        <name>Zn(2+)</name>
        <dbReference type="ChEBI" id="CHEBI:29105"/>
    </ligand>
</feature>
<dbReference type="OrthoDB" id="5915660at2759"/>
<evidence type="ECO:0000259" key="13">
    <source>
        <dbReference type="Pfam" id="PF00870"/>
    </source>
</evidence>
<proteinExistence type="inferred from homology"/>